<dbReference type="InParanoid" id="A0A0D0D916"/>
<accession>A0A0D0D916</accession>
<feature type="domain" description="DUF6589" evidence="1">
    <location>
        <begin position="2"/>
        <end position="79"/>
    </location>
</feature>
<dbReference type="Proteomes" id="UP000054538">
    <property type="component" value="Unassembled WGS sequence"/>
</dbReference>
<reference evidence="2 3" key="1">
    <citation type="submission" date="2014-04" db="EMBL/GenBank/DDBJ databases">
        <authorList>
            <consortium name="DOE Joint Genome Institute"/>
            <person name="Kuo A."/>
            <person name="Kohler A."/>
            <person name="Jargeat P."/>
            <person name="Nagy L.G."/>
            <person name="Floudas D."/>
            <person name="Copeland A."/>
            <person name="Barry K.W."/>
            <person name="Cichocki N."/>
            <person name="Veneault-Fourrey C."/>
            <person name="LaButti K."/>
            <person name="Lindquist E.A."/>
            <person name="Lipzen A."/>
            <person name="Lundell T."/>
            <person name="Morin E."/>
            <person name="Murat C."/>
            <person name="Sun H."/>
            <person name="Tunlid A."/>
            <person name="Henrissat B."/>
            <person name="Grigoriev I.V."/>
            <person name="Hibbett D.S."/>
            <person name="Martin F."/>
            <person name="Nordberg H.P."/>
            <person name="Cantor M.N."/>
            <person name="Hua S.X."/>
        </authorList>
    </citation>
    <scope>NUCLEOTIDE SEQUENCE [LARGE SCALE GENOMIC DNA]</scope>
    <source>
        <strain evidence="2 3">Ve08.2h10</strain>
    </source>
</reference>
<protein>
    <recommendedName>
        <fullName evidence="1">DUF6589 domain-containing protein</fullName>
    </recommendedName>
</protein>
<evidence type="ECO:0000313" key="3">
    <source>
        <dbReference type="Proteomes" id="UP000054538"/>
    </source>
</evidence>
<feature type="non-terminal residue" evidence="2">
    <location>
        <position position="1"/>
    </location>
</feature>
<dbReference type="AlphaFoldDB" id="A0A0D0D916"/>
<dbReference type="EMBL" id="KN826060">
    <property type="protein sequence ID" value="KIK80261.1"/>
    <property type="molecule type" value="Genomic_DNA"/>
</dbReference>
<feature type="non-terminal residue" evidence="2">
    <location>
        <position position="145"/>
    </location>
</feature>
<dbReference type="Pfam" id="PF20231">
    <property type="entry name" value="DUF6589"/>
    <property type="match status" value="1"/>
</dbReference>
<evidence type="ECO:0000313" key="2">
    <source>
        <dbReference type="EMBL" id="KIK80261.1"/>
    </source>
</evidence>
<organism evidence="2 3">
    <name type="scientific">Paxillus rubicundulus Ve08.2h10</name>
    <dbReference type="NCBI Taxonomy" id="930991"/>
    <lineage>
        <taxon>Eukaryota</taxon>
        <taxon>Fungi</taxon>
        <taxon>Dikarya</taxon>
        <taxon>Basidiomycota</taxon>
        <taxon>Agaricomycotina</taxon>
        <taxon>Agaricomycetes</taxon>
        <taxon>Agaricomycetidae</taxon>
        <taxon>Boletales</taxon>
        <taxon>Paxilineae</taxon>
        <taxon>Paxillaceae</taxon>
        <taxon>Paxillus</taxon>
    </lineage>
</organism>
<proteinExistence type="predicted"/>
<keyword evidence="3" id="KW-1185">Reference proteome</keyword>
<name>A0A0D0D916_9AGAM</name>
<dbReference type="OrthoDB" id="4743193at2759"/>
<sequence length="145" mass="16426">ILVNPTGKGKKWHAVDWCVELNNLFTKAPIQHFQQAKNGGKGSNHTVERIILKSPLVQMYRNIQTLIQKNFDHTHLSTKYRDADMAKSFKKLCSQLAAHLLHSTLPGRKSRHTVIYLFDKGREMMEKAAKGEGLGDDKEGDEQDG</sequence>
<gene>
    <name evidence="2" type="ORF">PAXRUDRAFT_766405</name>
</gene>
<dbReference type="STRING" id="930991.A0A0D0D916"/>
<reference evidence="3" key="2">
    <citation type="submission" date="2015-01" db="EMBL/GenBank/DDBJ databases">
        <title>Evolutionary Origins and Diversification of the Mycorrhizal Mutualists.</title>
        <authorList>
            <consortium name="DOE Joint Genome Institute"/>
            <consortium name="Mycorrhizal Genomics Consortium"/>
            <person name="Kohler A."/>
            <person name="Kuo A."/>
            <person name="Nagy L.G."/>
            <person name="Floudas D."/>
            <person name="Copeland A."/>
            <person name="Barry K.W."/>
            <person name="Cichocki N."/>
            <person name="Veneault-Fourrey C."/>
            <person name="LaButti K."/>
            <person name="Lindquist E.A."/>
            <person name="Lipzen A."/>
            <person name="Lundell T."/>
            <person name="Morin E."/>
            <person name="Murat C."/>
            <person name="Riley R."/>
            <person name="Ohm R."/>
            <person name="Sun H."/>
            <person name="Tunlid A."/>
            <person name="Henrissat B."/>
            <person name="Grigoriev I.V."/>
            <person name="Hibbett D.S."/>
            <person name="Martin F."/>
        </authorList>
    </citation>
    <scope>NUCLEOTIDE SEQUENCE [LARGE SCALE GENOMIC DNA]</scope>
    <source>
        <strain evidence="3">Ve08.2h10</strain>
    </source>
</reference>
<evidence type="ECO:0000259" key="1">
    <source>
        <dbReference type="Pfam" id="PF20231"/>
    </source>
</evidence>
<dbReference type="InterPro" id="IPR046496">
    <property type="entry name" value="DUF6589"/>
</dbReference>
<dbReference type="HOGENOM" id="CLU_142942_0_0_1"/>